<keyword evidence="6" id="KW-1133">Transmembrane helix</keyword>
<dbReference type="PANTHER" id="PTHR10434">
    <property type="entry name" value="1-ACYL-SN-GLYCEROL-3-PHOSPHATE ACYLTRANSFERASE"/>
    <property type="match status" value="1"/>
</dbReference>
<dbReference type="SMART" id="SM00563">
    <property type="entry name" value="PlsC"/>
    <property type="match status" value="1"/>
</dbReference>
<comment type="caution">
    <text evidence="8">The sequence shown here is derived from an EMBL/GenBank/DDBJ whole genome shotgun (WGS) entry which is preliminary data.</text>
</comment>
<keyword evidence="4 5" id="KW-0012">Acyltransferase</keyword>
<dbReference type="OrthoDB" id="202234at2759"/>
<dbReference type="GO" id="GO:0016020">
    <property type="term" value="C:membrane"/>
    <property type="evidence" value="ECO:0007669"/>
    <property type="project" value="InterPro"/>
</dbReference>
<accession>A0A8S3ZZY9</accession>
<keyword evidence="5" id="KW-0443">Lipid metabolism</keyword>
<dbReference type="GO" id="GO:0006654">
    <property type="term" value="P:phosphatidic acid biosynthetic process"/>
    <property type="evidence" value="ECO:0007669"/>
    <property type="project" value="TreeGrafter"/>
</dbReference>
<dbReference type="Proteomes" id="UP000678393">
    <property type="component" value="Unassembled WGS sequence"/>
</dbReference>
<dbReference type="CDD" id="cd07989">
    <property type="entry name" value="LPLAT_AGPAT-like"/>
    <property type="match status" value="1"/>
</dbReference>
<proteinExistence type="inferred from homology"/>
<dbReference type="InterPro" id="IPR004552">
    <property type="entry name" value="AGP_acyltrans"/>
</dbReference>
<keyword evidence="3 5" id="KW-0808">Transferase</keyword>
<feature type="transmembrane region" description="Helical" evidence="6">
    <location>
        <begin position="9"/>
        <end position="27"/>
    </location>
</feature>
<dbReference type="GO" id="GO:0003841">
    <property type="term" value="F:1-acylglycerol-3-phosphate O-acyltransferase activity"/>
    <property type="evidence" value="ECO:0007669"/>
    <property type="project" value="UniProtKB-UniRule"/>
</dbReference>
<sequence length="276" mass="31281">MAIAVMEPLCVWQLVLVTCLLVIPILYQTSKQFKYYVKIAVYFLCSLFIGCGVIICSLRRPRNPKNHFVVSFSVRAFLSDLLGIELIVREEERLKKDEPFIIVLNHQSSLDMIPLFRIWPDNCVSVAKKELIWTTGTFGPGAWLCGTVYINRLNSESARKTIEETATLIKNRRLKIAIFPEGTRNHSGSMLPFKKGAFHLAVQAQVPIVPVVISSYKHFYSKKEKIFDEGRVIVEILPPIPTTGLTSADVTSLTEKTRSIMLECFQKISEEATARK</sequence>
<keyword evidence="5" id="KW-0594">Phospholipid biosynthesis</keyword>
<keyword evidence="6" id="KW-0812">Transmembrane</keyword>
<evidence type="ECO:0000313" key="8">
    <source>
        <dbReference type="EMBL" id="CAG5135123.1"/>
    </source>
</evidence>
<dbReference type="EMBL" id="CAJHNH020007935">
    <property type="protein sequence ID" value="CAG5135123.1"/>
    <property type="molecule type" value="Genomic_DNA"/>
</dbReference>
<keyword evidence="5" id="KW-1208">Phospholipid metabolism</keyword>
<organism evidence="8 9">
    <name type="scientific">Candidula unifasciata</name>
    <dbReference type="NCBI Taxonomy" id="100452"/>
    <lineage>
        <taxon>Eukaryota</taxon>
        <taxon>Metazoa</taxon>
        <taxon>Spiralia</taxon>
        <taxon>Lophotrochozoa</taxon>
        <taxon>Mollusca</taxon>
        <taxon>Gastropoda</taxon>
        <taxon>Heterobranchia</taxon>
        <taxon>Euthyneura</taxon>
        <taxon>Panpulmonata</taxon>
        <taxon>Eupulmonata</taxon>
        <taxon>Stylommatophora</taxon>
        <taxon>Helicina</taxon>
        <taxon>Helicoidea</taxon>
        <taxon>Geomitridae</taxon>
        <taxon>Candidula</taxon>
    </lineage>
</organism>
<dbReference type="AlphaFoldDB" id="A0A8S3ZZY9"/>
<dbReference type="Pfam" id="PF01553">
    <property type="entry name" value="Acyltransferase"/>
    <property type="match status" value="1"/>
</dbReference>
<feature type="domain" description="Phospholipid/glycerol acyltransferase" evidence="7">
    <location>
        <begin position="100"/>
        <end position="216"/>
    </location>
</feature>
<evidence type="ECO:0000256" key="4">
    <source>
        <dbReference type="ARBA" id="ARBA00023315"/>
    </source>
</evidence>
<dbReference type="PANTHER" id="PTHR10434:SF11">
    <property type="entry name" value="1-ACYL-SN-GLYCEROL-3-PHOSPHATE ACYLTRANSFERASE"/>
    <property type="match status" value="1"/>
</dbReference>
<feature type="transmembrane region" description="Helical" evidence="6">
    <location>
        <begin position="39"/>
        <end position="58"/>
    </location>
</feature>
<comment type="similarity">
    <text evidence="2 5">Belongs to the 1-acyl-sn-glycerol-3-phosphate acyltransferase family.</text>
</comment>
<keyword evidence="9" id="KW-1185">Reference proteome</keyword>
<evidence type="ECO:0000256" key="1">
    <source>
        <dbReference type="ARBA" id="ARBA00004728"/>
    </source>
</evidence>
<name>A0A8S3ZZY9_9EUPU</name>
<dbReference type="EC" id="2.3.1.51" evidence="5"/>
<evidence type="ECO:0000256" key="2">
    <source>
        <dbReference type="ARBA" id="ARBA00008655"/>
    </source>
</evidence>
<gene>
    <name evidence="8" type="ORF">CUNI_LOCUS20681</name>
</gene>
<evidence type="ECO:0000256" key="6">
    <source>
        <dbReference type="SAM" id="Phobius"/>
    </source>
</evidence>
<comment type="pathway">
    <text evidence="1">Phospholipid metabolism; CDP-diacylglycerol biosynthesis; CDP-diacylglycerol from sn-glycerol 3-phosphate: step 2/3.</text>
</comment>
<dbReference type="GO" id="GO:0005783">
    <property type="term" value="C:endoplasmic reticulum"/>
    <property type="evidence" value="ECO:0007669"/>
    <property type="project" value="TreeGrafter"/>
</dbReference>
<evidence type="ECO:0000313" key="9">
    <source>
        <dbReference type="Proteomes" id="UP000678393"/>
    </source>
</evidence>
<dbReference type="InterPro" id="IPR002123">
    <property type="entry name" value="Plipid/glycerol_acylTrfase"/>
</dbReference>
<keyword evidence="6" id="KW-0472">Membrane</keyword>
<evidence type="ECO:0000256" key="3">
    <source>
        <dbReference type="ARBA" id="ARBA00022679"/>
    </source>
</evidence>
<dbReference type="NCBIfam" id="TIGR00530">
    <property type="entry name" value="AGP_acyltrn"/>
    <property type="match status" value="1"/>
</dbReference>
<protein>
    <recommendedName>
        <fullName evidence="5">1-acyl-sn-glycerol-3-phosphate acyltransferase</fullName>
        <ecNumber evidence="5">2.3.1.51</ecNumber>
    </recommendedName>
</protein>
<evidence type="ECO:0000256" key="5">
    <source>
        <dbReference type="RuleBase" id="RU361267"/>
    </source>
</evidence>
<keyword evidence="5" id="KW-0444">Lipid biosynthesis</keyword>
<evidence type="ECO:0000259" key="7">
    <source>
        <dbReference type="SMART" id="SM00563"/>
    </source>
</evidence>
<dbReference type="SUPFAM" id="SSF69593">
    <property type="entry name" value="Glycerol-3-phosphate (1)-acyltransferase"/>
    <property type="match status" value="1"/>
</dbReference>
<reference evidence="8" key="1">
    <citation type="submission" date="2021-04" db="EMBL/GenBank/DDBJ databases">
        <authorList>
            <consortium name="Molecular Ecology Group"/>
        </authorList>
    </citation>
    <scope>NUCLEOTIDE SEQUENCE</scope>
</reference>
<comment type="catalytic activity">
    <reaction evidence="5">
        <text>a 1-acyl-sn-glycero-3-phosphate + an acyl-CoA = a 1,2-diacyl-sn-glycero-3-phosphate + CoA</text>
        <dbReference type="Rhea" id="RHEA:19709"/>
        <dbReference type="ChEBI" id="CHEBI:57287"/>
        <dbReference type="ChEBI" id="CHEBI:57970"/>
        <dbReference type="ChEBI" id="CHEBI:58342"/>
        <dbReference type="ChEBI" id="CHEBI:58608"/>
        <dbReference type="EC" id="2.3.1.51"/>
    </reaction>
</comment>
<comment type="domain">
    <text evidence="5">The HXXXXD motif is essential for acyltransferase activity and may constitute the binding site for the phosphate moiety of the glycerol-3-phosphate.</text>
</comment>